<dbReference type="PANTHER" id="PTHR42988">
    <property type="entry name" value="PHOSPHOHYDROLASE"/>
    <property type="match status" value="1"/>
</dbReference>
<evidence type="ECO:0000256" key="4">
    <source>
        <dbReference type="ARBA" id="ARBA00025742"/>
    </source>
</evidence>
<dbReference type="AlphaFoldDB" id="A0AA40ZZN7"/>
<dbReference type="Proteomes" id="UP000584663">
    <property type="component" value="Unassembled WGS sequence"/>
</dbReference>
<comment type="similarity">
    <text evidence="4">Belongs to the cyclic nucleotide phosphodiesterase class-III family.</text>
</comment>
<sequence length="257" mass="28520">MIRLFHVSDVHFGAEDPAALAWFAERVAAEKPHAVIMTGDLTMRATKREFQAGGAWLQSLGVPVTVEVGNHDIPYYWDPFRRLFAPYQRYAAIERMIEKPLDLPGVTVVPLKTTARAQWRWNWSKGRVSRSSLRRALALIEQAPKDHLILVAAHHPLIEGPTKGTAKTRNGDEALTQLAAAGARAVLSGHVHDPFDVPIDRDGRIIRMIGAGTLSKRTRKTPPAFNELRVEGLGFETLVRSFGETAPHVITEDMRAG</sequence>
<dbReference type="EMBL" id="JACHNX010000003">
    <property type="protein sequence ID" value="MBB4609035.1"/>
    <property type="molecule type" value="Genomic_DNA"/>
</dbReference>
<keyword evidence="8" id="KW-1185">Reference proteome</keyword>
<keyword evidence="3" id="KW-0408">Iron</keyword>
<dbReference type="GO" id="GO:0046872">
    <property type="term" value="F:metal ion binding"/>
    <property type="evidence" value="ECO:0007669"/>
    <property type="project" value="UniProtKB-KW"/>
</dbReference>
<dbReference type="Gene3D" id="3.60.21.10">
    <property type="match status" value="1"/>
</dbReference>
<name>A0AA40ZZN7_9SPHN</name>
<keyword evidence="2" id="KW-0378">Hydrolase</keyword>
<evidence type="ECO:0000256" key="2">
    <source>
        <dbReference type="ARBA" id="ARBA00022801"/>
    </source>
</evidence>
<keyword evidence="1" id="KW-0479">Metal-binding</keyword>
<evidence type="ECO:0000313" key="6">
    <source>
        <dbReference type="EMBL" id="MBB4609035.1"/>
    </source>
</evidence>
<dbReference type="SUPFAM" id="SSF56300">
    <property type="entry name" value="Metallo-dependent phosphatases"/>
    <property type="match status" value="1"/>
</dbReference>
<dbReference type="InterPro" id="IPR004843">
    <property type="entry name" value="Calcineurin-like_PHP"/>
</dbReference>
<evidence type="ECO:0000256" key="3">
    <source>
        <dbReference type="ARBA" id="ARBA00023004"/>
    </source>
</evidence>
<evidence type="ECO:0000313" key="9">
    <source>
        <dbReference type="Proteomes" id="UP000704529"/>
    </source>
</evidence>
<dbReference type="InterPro" id="IPR029052">
    <property type="entry name" value="Metallo-depent_PP-like"/>
</dbReference>
<evidence type="ECO:0000256" key="1">
    <source>
        <dbReference type="ARBA" id="ARBA00022723"/>
    </source>
</evidence>
<comment type="caution">
    <text evidence="7">The sequence shown here is derived from an EMBL/GenBank/DDBJ whole genome shotgun (WGS) entry which is preliminary data.</text>
</comment>
<dbReference type="RefSeq" id="WP_184104927.1">
    <property type="nucleotide sequence ID" value="NZ_JACHNX010000003.1"/>
</dbReference>
<proteinExistence type="inferred from homology"/>
<dbReference type="Proteomes" id="UP000704529">
    <property type="component" value="Unassembled WGS sequence"/>
</dbReference>
<evidence type="ECO:0000259" key="5">
    <source>
        <dbReference type="Pfam" id="PF00149"/>
    </source>
</evidence>
<reference evidence="6 8" key="1">
    <citation type="submission" date="2020-08" db="EMBL/GenBank/DDBJ databases">
        <title>Genomic Encyclopedia of Type Strains, Phase IV (KMG-IV): sequencing the most valuable type-strain genomes for metagenomic binning, comparative biology and taxonomic classification.</title>
        <authorList>
            <person name="Goeker M."/>
        </authorList>
    </citation>
    <scope>NUCLEOTIDE SEQUENCE [LARGE SCALE GENOMIC DNA]</scope>
    <source>
        <strain evidence="6 8">DSM 14562</strain>
    </source>
</reference>
<feature type="domain" description="Calcineurin-like phosphoesterase" evidence="5">
    <location>
        <begin position="3"/>
        <end position="194"/>
    </location>
</feature>
<gene>
    <name evidence="6" type="ORF">GGQ89_001242</name>
    <name evidence="7" type="ORF">JYA60_13995</name>
</gene>
<accession>A0AA40ZZN7</accession>
<dbReference type="InterPro" id="IPR050884">
    <property type="entry name" value="CNP_phosphodiesterase-III"/>
</dbReference>
<dbReference type="EMBL" id="JAFHKU010000132">
    <property type="protein sequence ID" value="MBN3559338.1"/>
    <property type="molecule type" value="Genomic_DNA"/>
</dbReference>
<protein>
    <submittedName>
        <fullName evidence="6">3',5'-cyclic AMP phosphodiesterase CpdA</fullName>
    </submittedName>
    <submittedName>
        <fullName evidence="7">Metallophosphoesterase</fullName>
    </submittedName>
</protein>
<dbReference type="PANTHER" id="PTHR42988:SF2">
    <property type="entry name" value="CYCLIC NUCLEOTIDE PHOSPHODIESTERASE CBUA0032-RELATED"/>
    <property type="match status" value="1"/>
</dbReference>
<dbReference type="Pfam" id="PF00149">
    <property type="entry name" value="Metallophos"/>
    <property type="match status" value="1"/>
</dbReference>
<organism evidence="7 9">
    <name type="scientific">Sphingomonas yabuuchiae</name>
    <dbReference type="NCBI Taxonomy" id="172044"/>
    <lineage>
        <taxon>Bacteria</taxon>
        <taxon>Pseudomonadati</taxon>
        <taxon>Pseudomonadota</taxon>
        <taxon>Alphaproteobacteria</taxon>
        <taxon>Sphingomonadales</taxon>
        <taxon>Sphingomonadaceae</taxon>
        <taxon>Sphingomonas</taxon>
    </lineage>
</organism>
<evidence type="ECO:0000313" key="8">
    <source>
        <dbReference type="Proteomes" id="UP000584663"/>
    </source>
</evidence>
<dbReference type="GO" id="GO:0016787">
    <property type="term" value="F:hydrolase activity"/>
    <property type="evidence" value="ECO:0007669"/>
    <property type="project" value="UniProtKB-KW"/>
</dbReference>
<reference evidence="7" key="2">
    <citation type="submission" date="2021-01" db="EMBL/GenBank/DDBJ databases">
        <title>Genome Sequencing of Type Strains.</title>
        <authorList>
            <person name="Lemaire J.F."/>
            <person name="Inderbitzin P."/>
            <person name="Collins S.B."/>
            <person name="Wespe N."/>
            <person name="Knight-Connoni V."/>
        </authorList>
    </citation>
    <scope>NUCLEOTIDE SEQUENCE</scope>
    <source>
        <strain evidence="7">DSM 14562</strain>
    </source>
</reference>
<evidence type="ECO:0000313" key="7">
    <source>
        <dbReference type="EMBL" id="MBN3559338.1"/>
    </source>
</evidence>